<dbReference type="EC" id="3.2.2.21" evidence="3"/>
<protein>
    <recommendedName>
        <fullName evidence="3">DNA-3-methyladenine glycosylase II</fullName>
        <ecNumber evidence="3">3.2.2.21</ecNumber>
    </recommendedName>
</protein>
<dbReference type="GO" id="GO:0006285">
    <property type="term" value="P:base-excision repair, AP site formation"/>
    <property type="evidence" value="ECO:0007669"/>
    <property type="project" value="TreeGrafter"/>
</dbReference>
<dbReference type="KEGG" id="dfc:DFI_02505"/>
<dbReference type="Pfam" id="PF00730">
    <property type="entry name" value="HhH-GPD"/>
    <property type="match status" value="1"/>
</dbReference>
<organism evidence="7 8">
    <name type="scientific">Deinococcus ficus</name>
    <dbReference type="NCBI Taxonomy" id="317577"/>
    <lineage>
        <taxon>Bacteria</taxon>
        <taxon>Thermotogati</taxon>
        <taxon>Deinococcota</taxon>
        <taxon>Deinococci</taxon>
        <taxon>Deinococcales</taxon>
        <taxon>Deinococcaceae</taxon>
        <taxon>Deinococcus</taxon>
    </lineage>
</organism>
<evidence type="ECO:0000256" key="2">
    <source>
        <dbReference type="ARBA" id="ARBA00010817"/>
    </source>
</evidence>
<dbReference type="CDD" id="cd00056">
    <property type="entry name" value="ENDO3c"/>
    <property type="match status" value="1"/>
</dbReference>
<dbReference type="STRING" id="317577.GCA_000419625_00640"/>
<dbReference type="RefSeq" id="WP_043778493.1">
    <property type="nucleotide sequence ID" value="NZ_CP021081.1"/>
</dbReference>
<evidence type="ECO:0000256" key="1">
    <source>
        <dbReference type="ARBA" id="ARBA00000086"/>
    </source>
</evidence>
<dbReference type="GO" id="GO:0005737">
    <property type="term" value="C:cytoplasm"/>
    <property type="evidence" value="ECO:0007669"/>
    <property type="project" value="TreeGrafter"/>
</dbReference>
<accession>A0A221STR9</accession>
<dbReference type="PANTHER" id="PTHR43003">
    <property type="entry name" value="DNA-3-METHYLADENINE GLYCOSYLASE"/>
    <property type="match status" value="1"/>
</dbReference>
<dbReference type="GO" id="GO:0032131">
    <property type="term" value="F:alkylated DNA binding"/>
    <property type="evidence" value="ECO:0007669"/>
    <property type="project" value="TreeGrafter"/>
</dbReference>
<keyword evidence="4" id="KW-0227">DNA damage</keyword>
<name>A0A221STR9_9DEIO</name>
<feature type="domain" description="HhH-GPD" evidence="6">
    <location>
        <begin position="58"/>
        <end position="204"/>
    </location>
</feature>
<dbReference type="InterPro" id="IPR051912">
    <property type="entry name" value="Alkylbase_DNA_Glycosylase/TA"/>
</dbReference>
<evidence type="ECO:0000313" key="7">
    <source>
        <dbReference type="EMBL" id="ASN80026.1"/>
    </source>
</evidence>
<dbReference type="Gene3D" id="1.10.1670.40">
    <property type="match status" value="1"/>
</dbReference>
<proteinExistence type="inferred from homology"/>
<dbReference type="FunFam" id="1.10.340.30:FF:000004">
    <property type="entry name" value="DNA-3-methyladenine glycosylase II"/>
    <property type="match status" value="1"/>
</dbReference>
<dbReference type="GO" id="GO:0032993">
    <property type="term" value="C:protein-DNA complex"/>
    <property type="evidence" value="ECO:0007669"/>
    <property type="project" value="TreeGrafter"/>
</dbReference>
<dbReference type="SMART" id="SM00478">
    <property type="entry name" value="ENDO3c"/>
    <property type="match status" value="1"/>
</dbReference>
<dbReference type="EMBL" id="CP021081">
    <property type="protein sequence ID" value="ASN80026.1"/>
    <property type="molecule type" value="Genomic_DNA"/>
</dbReference>
<dbReference type="InterPro" id="IPR003265">
    <property type="entry name" value="HhH-GPD_domain"/>
</dbReference>
<dbReference type="GO" id="GO:0043916">
    <property type="term" value="F:DNA-7-methylguanine glycosylase activity"/>
    <property type="evidence" value="ECO:0007669"/>
    <property type="project" value="TreeGrafter"/>
</dbReference>
<keyword evidence="7" id="KW-0378">Hydrolase</keyword>
<dbReference type="PANTHER" id="PTHR43003:SF5">
    <property type="entry name" value="DNA-3-METHYLADENINE GLYCOSYLASE"/>
    <property type="match status" value="1"/>
</dbReference>
<comment type="similarity">
    <text evidence="2">Belongs to the alkylbase DNA glycosidase AlkA family.</text>
</comment>
<dbReference type="GO" id="GO:0008725">
    <property type="term" value="F:DNA-3-methyladenine glycosylase activity"/>
    <property type="evidence" value="ECO:0007669"/>
    <property type="project" value="TreeGrafter"/>
</dbReference>
<sequence>MPDSAASPAPLPPLRHHADAAAHLGRDPVMREVIARVGDLAVLTPTPDPFGTLVRNVTGQQLSVKAADSIHARVVAHLGEVTPDTLLSAEGEDLRGLGLSWAKVRTVKAIAEAAHSGRIDFARLSELPDEQVITELLPLPGIGRWTGEMFLMFALARPDVFSIGDLGLRQGLSRLHPNAQPYEVLDLWRPYRTLAARYLWADNTLHRAGGAPVSN</sequence>
<evidence type="ECO:0000259" key="6">
    <source>
        <dbReference type="SMART" id="SM00478"/>
    </source>
</evidence>
<dbReference type="InterPro" id="IPR011257">
    <property type="entry name" value="DNA_glycosylase"/>
</dbReference>
<evidence type="ECO:0000256" key="5">
    <source>
        <dbReference type="ARBA" id="ARBA00023204"/>
    </source>
</evidence>
<evidence type="ECO:0000313" key="8">
    <source>
        <dbReference type="Proteomes" id="UP000259030"/>
    </source>
</evidence>
<evidence type="ECO:0000256" key="3">
    <source>
        <dbReference type="ARBA" id="ARBA00012000"/>
    </source>
</evidence>
<dbReference type="Gene3D" id="1.10.340.30">
    <property type="entry name" value="Hypothetical protein, domain 2"/>
    <property type="match status" value="1"/>
</dbReference>
<comment type="catalytic activity">
    <reaction evidence="1">
        <text>Hydrolysis of alkylated DNA, releasing 3-methyladenine, 3-methylguanine, 7-methylguanine and 7-methyladenine.</text>
        <dbReference type="EC" id="3.2.2.21"/>
    </reaction>
</comment>
<dbReference type="SUPFAM" id="SSF48150">
    <property type="entry name" value="DNA-glycosylase"/>
    <property type="match status" value="1"/>
</dbReference>
<keyword evidence="5" id="KW-0234">DNA repair</keyword>
<keyword evidence="8" id="KW-1185">Reference proteome</keyword>
<reference evidence="7 8" key="1">
    <citation type="submission" date="2017-05" db="EMBL/GenBank/DDBJ databases">
        <title>The complete genome sequence of Deinococcus ficus isolated from the rhizosphere of the Ficus religiosa L. in Taiwan.</title>
        <authorList>
            <person name="Wu K.-M."/>
            <person name="Liao T.-L."/>
            <person name="Liu Y.-M."/>
            <person name="Young C.-C."/>
            <person name="Tsai S.-F."/>
        </authorList>
    </citation>
    <scope>NUCLEOTIDE SEQUENCE [LARGE SCALE GENOMIC DNA]</scope>
    <source>
        <strain evidence="7 8">CC-FR2-10</strain>
    </source>
</reference>
<dbReference type="GO" id="GO:0006307">
    <property type="term" value="P:DNA alkylation repair"/>
    <property type="evidence" value="ECO:0007669"/>
    <property type="project" value="TreeGrafter"/>
</dbReference>
<dbReference type="Proteomes" id="UP000259030">
    <property type="component" value="Chromosome"/>
</dbReference>
<evidence type="ECO:0000256" key="4">
    <source>
        <dbReference type="ARBA" id="ARBA00022763"/>
    </source>
</evidence>
<gene>
    <name evidence="7" type="ORF">DFI_02505</name>
</gene>
<keyword evidence="7" id="KW-0326">Glycosidase</keyword>
<dbReference type="AlphaFoldDB" id="A0A221STR9"/>